<dbReference type="Proteomes" id="UP000287033">
    <property type="component" value="Unassembled WGS sequence"/>
</dbReference>
<dbReference type="EMBL" id="BEZZ01000016">
    <property type="protein sequence ID" value="GCC22738.1"/>
    <property type="molecule type" value="Genomic_DNA"/>
</dbReference>
<comment type="caution">
    <text evidence="2">The sequence shown here is derived from an EMBL/GenBank/DDBJ whole genome shotgun (WGS) entry which is preliminary data.</text>
</comment>
<dbReference type="AlphaFoldDB" id="A0A401RXB5"/>
<protein>
    <submittedName>
        <fullName evidence="2">Uncharacterized protein</fullName>
    </submittedName>
</protein>
<evidence type="ECO:0000256" key="1">
    <source>
        <dbReference type="SAM" id="MobiDB-lite"/>
    </source>
</evidence>
<evidence type="ECO:0000313" key="2">
    <source>
        <dbReference type="EMBL" id="GCC22738.1"/>
    </source>
</evidence>
<accession>A0A401RXB5</accession>
<feature type="region of interest" description="Disordered" evidence="1">
    <location>
        <begin position="1"/>
        <end position="27"/>
    </location>
</feature>
<feature type="compositionally biased region" description="Low complexity" evidence="1">
    <location>
        <begin position="17"/>
        <end position="27"/>
    </location>
</feature>
<feature type="compositionally biased region" description="Basic residues" evidence="1">
    <location>
        <begin position="1"/>
        <end position="10"/>
    </location>
</feature>
<organism evidence="2 3">
    <name type="scientific">Chiloscyllium punctatum</name>
    <name type="common">Brownbanded bambooshark</name>
    <name type="synonym">Hemiscyllium punctatum</name>
    <dbReference type="NCBI Taxonomy" id="137246"/>
    <lineage>
        <taxon>Eukaryota</taxon>
        <taxon>Metazoa</taxon>
        <taxon>Chordata</taxon>
        <taxon>Craniata</taxon>
        <taxon>Vertebrata</taxon>
        <taxon>Chondrichthyes</taxon>
        <taxon>Elasmobranchii</taxon>
        <taxon>Galeomorphii</taxon>
        <taxon>Galeoidea</taxon>
        <taxon>Orectolobiformes</taxon>
        <taxon>Hemiscylliidae</taxon>
        <taxon>Chiloscyllium</taxon>
    </lineage>
</organism>
<sequence length="72" mass="8252">MTRQPRRKPSRFGNERPAPASPASFPVAGEYTETLRLTRAPDDAVQQDRTWCGSLRQSQTGRHWWNHMTATV</sequence>
<keyword evidence="3" id="KW-1185">Reference proteome</keyword>
<proteinExistence type="predicted"/>
<name>A0A401RXB5_CHIPU</name>
<evidence type="ECO:0000313" key="3">
    <source>
        <dbReference type="Proteomes" id="UP000287033"/>
    </source>
</evidence>
<gene>
    <name evidence="2" type="ORF">chiPu_0001127</name>
</gene>
<reference evidence="2 3" key="1">
    <citation type="journal article" date="2018" name="Nat. Ecol. Evol.">
        <title>Shark genomes provide insights into elasmobranch evolution and the origin of vertebrates.</title>
        <authorList>
            <person name="Hara Y"/>
            <person name="Yamaguchi K"/>
            <person name="Onimaru K"/>
            <person name="Kadota M"/>
            <person name="Koyanagi M"/>
            <person name="Keeley SD"/>
            <person name="Tatsumi K"/>
            <person name="Tanaka K"/>
            <person name="Motone F"/>
            <person name="Kageyama Y"/>
            <person name="Nozu R"/>
            <person name="Adachi N"/>
            <person name="Nishimura O"/>
            <person name="Nakagawa R"/>
            <person name="Tanegashima C"/>
            <person name="Kiyatake I"/>
            <person name="Matsumoto R"/>
            <person name="Murakumo K"/>
            <person name="Nishida K"/>
            <person name="Terakita A"/>
            <person name="Kuratani S"/>
            <person name="Sato K"/>
            <person name="Hyodo S Kuraku.S."/>
        </authorList>
    </citation>
    <scope>NUCLEOTIDE SEQUENCE [LARGE SCALE GENOMIC DNA]</scope>
</reference>